<dbReference type="SUPFAM" id="SSF52540">
    <property type="entry name" value="P-loop containing nucleoside triphosphate hydrolases"/>
    <property type="match status" value="1"/>
</dbReference>
<dbReference type="Gene3D" id="3.40.50.300">
    <property type="entry name" value="P-loop containing nucleotide triphosphate hydrolases"/>
    <property type="match status" value="1"/>
</dbReference>
<dbReference type="InterPro" id="IPR027417">
    <property type="entry name" value="P-loop_NTPase"/>
</dbReference>
<evidence type="ECO:0000256" key="4">
    <source>
        <dbReference type="ARBA" id="ARBA00022967"/>
    </source>
</evidence>
<dbReference type="Pfam" id="PF00005">
    <property type="entry name" value="ABC_tran"/>
    <property type="match status" value="1"/>
</dbReference>
<accession>A0ABW4HV79</accession>
<dbReference type="PROSITE" id="PS50893">
    <property type="entry name" value="ABC_TRANSPORTER_2"/>
    <property type="match status" value="1"/>
</dbReference>
<evidence type="ECO:0000256" key="2">
    <source>
        <dbReference type="ARBA" id="ARBA00022741"/>
    </source>
</evidence>
<evidence type="ECO:0000313" key="6">
    <source>
        <dbReference type="EMBL" id="MFD1609052.1"/>
    </source>
</evidence>
<dbReference type="EMBL" id="JBHUDE010000146">
    <property type="protein sequence ID" value="MFD1609052.1"/>
    <property type="molecule type" value="Genomic_DNA"/>
</dbReference>
<name>A0ABW4HV79_9BACI</name>
<evidence type="ECO:0000313" key="7">
    <source>
        <dbReference type="Proteomes" id="UP001597221"/>
    </source>
</evidence>
<protein>
    <submittedName>
        <fullName evidence="6">Adenosylcobinamide amidohydrolase</fullName>
    </submittedName>
</protein>
<dbReference type="CDD" id="cd03214">
    <property type="entry name" value="ABC_Iron-Siderophores_B12_Hemin"/>
    <property type="match status" value="1"/>
</dbReference>
<dbReference type="Proteomes" id="UP001597221">
    <property type="component" value="Unassembled WGS sequence"/>
</dbReference>
<evidence type="ECO:0000259" key="5">
    <source>
        <dbReference type="PROSITE" id="PS50893"/>
    </source>
</evidence>
<keyword evidence="3" id="KW-0067">ATP-binding</keyword>
<proteinExistence type="predicted"/>
<dbReference type="PANTHER" id="PTHR42794">
    <property type="entry name" value="HEMIN IMPORT ATP-BINDING PROTEIN HMUV"/>
    <property type="match status" value="1"/>
</dbReference>
<dbReference type="InterPro" id="IPR003439">
    <property type="entry name" value="ABC_transporter-like_ATP-bd"/>
</dbReference>
<evidence type="ECO:0000256" key="3">
    <source>
        <dbReference type="ARBA" id="ARBA00022840"/>
    </source>
</evidence>
<dbReference type="InterPro" id="IPR002808">
    <property type="entry name" value="AdoCbi_amidolase"/>
</dbReference>
<dbReference type="SMART" id="SM00382">
    <property type="entry name" value="AAA"/>
    <property type="match status" value="1"/>
</dbReference>
<comment type="caution">
    <text evidence="6">The sequence shown here is derived from an EMBL/GenBank/DDBJ whole genome shotgun (WGS) entry which is preliminary data.</text>
</comment>
<feature type="domain" description="ABC transporter" evidence="5">
    <location>
        <begin position="2"/>
        <end position="239"/>
    </location>
</feature>
<reference evidence="7" key="1">
    <citation type="journal article" date="2019" name="Int. J. Syst. Evol. Microbiol.">
        <title>The Global Catalogue of Microorganisms (GCM) 10K type strain sequencing project: providing services to taxonomists for standard genome sequencing and annotation.</title>
        <authorList>
            <consortium name="The Broad Institute Genomics Platform"/>
            <consortium name="The Broad Institute Genome Sequencing Center for Infectious Disease"/>
            <person name="Wu L."/>
            <person name="Ma J."/>
        </authorList>
    </citation>
    <scope>NUCLEOTIDE SEQUENCE [LARGE SCALE GENOMIC DNA]</scope>
    <source>
        <strain evidence="7">CGMCC 1.12376</strain>
    </source>
</reference>
<keyword evidence="4" id="KW-1278">Translocase</keyword>
<dbReference type="Pfam" id="PF01955">
    <property type="entry name" value="CbiZ"/>
    <property type="match status" value="1"/>
</dbReference>
<keyword evidence="2" id="KW-0547">Nucleotide-binding</keyword>
<evidence type="ECO:0000256" key="1">
    <source>
        <dbReference type="ARBA" id="ARBA00022448"/>
    </source>
</evidence>
<gene>
    <name evidence="6" type="ORF">ACFSBH_15665</name>
</gene>
<keyword evidence="1" id="KW-0813">Transport</keyword>
<organism evidence="6 7">
    <name type="scientific">Oceanobacillus luteolus</name>
    <dbReference type="NCBI Taxonomy" id="1274358"/>
    <lineage>
        <taxon>Bacteria</taxon>
        <taxon>Bacillati</taxon>
        <taxon>Bacillota</taxon>
        <taxon>Bacilli</taxon>
        <taxon>Bacillales</taxon>
        <taxon>Bacillaceae</taxon>
        <taxon>Oceanobacillus</taxon>
    </lineage>
</organism>
<dbReference type="PANTHER" id="PTHR42794:SF1">
    <property type="entry name" value="HEMIN IMPORT ATP-BINDING PROTEIN HMUV"/>
    <property type="match status" value="1"/>
</dbReference>
<keyword evidence="7" id="KW-1185">Reference proteome</keyword>
<dbReference type="RefSeq" id="WP_379598478.1">
    <property type="nucleotide sequence ID" value="NZ_JBHUDE010000146.1"/>
</dbReference>
<sequence>MLIVENASGGYTGEEVVKDISFSVEKGEFFGILGPNGSGKTTLLKMISGLLNLDKGKIEIDGKSIGAYSKKELAKRIAVLPQLSPQVFPYTVKEMVSLGRYAHHSGLFQKWTKQDEEIVQKVMKQTNIQDFQNTSVMEHSGGEQQRIFLAQALVQNPQILLLDEPTNHLDLAYQKELLDLLRKSARNEGLTVIAILHDLNLASLYCDRLLLMEDGKARAIENPDEVLSEELIKHVYRTEVIKQPHSRVAKPQLHLMPGKRDEKLAKDIYINESQLSISREKIVLQAETPLKTVSSGVVGSGFGWYKNFVNRHVDETYYCVDHRKEMREYLSEKGFRPNQTVGMMTAVNLEDNSYGEYQGDGFSVMVVVTAGIGAAVDGTKSKPIVGPVNAGTINTWIFINGNLTEEAFIQSIITATEAKAQVLREMGIKDKKTNTVATGTPTDSILIAATQQGKKLDYAGTATELGAIIGKAVYEEMKQAILNYQKRKATAKSNGSIG</sequence>
<dbReference type="InterPro" id="IPR003593">
    <property type="entry name" value="AAA+_ATPase"/>
</dbReference>